<reference evidence="1" key="1">
    <citation type="submission" date="2018-01" db="EMBL/GenBank/DDBJ databases">
        <title>An insight into the sialome of Amazonian anophelines.</title>
        <authorList>
            <person name="Ribeiro J.M."/>
            <person name="Scarpassa V."/>
            <person name="Calvo E."/>
        </authorList>
    </citation>
    <scope>NUCLEOTIDE SEQUENCE</scope>
    <source>
        <tissue evidence="1">Salivary glands</tissue>
    </source>
</reference>
<protein>
    <submittedName>
        <fullName evidence="1">Putative secreted protein</fullName>
    </submittedName>
</protein>
<sequence>MLVLLRCSVSVSSMPCTAYMRKLYTLRYATAMPCFHNICLLNRAYYAPTWTDRAIDRSKLLHHIPLFQSKSNRRHFPSDNLTHLQTFFCGKMS</sequence>
<name>A0A2M4C9F3_9DIPT</name>
<organism evidence="1">
    <name type="scientific">Anopheles marajoara</name>
    <dbReference type="NCBI Taxonomy" id="58244"/>
    <lineage>
        <taxon>Eukaryota</taxon>
        <taxon>Metazoa</taxon>
        <taxon>Ecdysozoa</taxon>
        <taxon>Arthropoda</taxon>
        <taxon>Hexapoda</taxon>
        <taxon>Insecta</taxon>
        <taxon>Pterygota</taxon>
        <taxon>Neoptera</taxon>
        <taxon>Endopterygota</taxon>
        <taxon>Diptera</taxon>
        <taxon>Nematocera</taxon>
        <taxon>Culicoidea</taxon>
        <taxon>Culicidae</taxon>
        <taxon>Anophelinae</taxon>
        <taxon>Anopheles</taxon>
    </lineage>
</organism>
<dbReference type="AlphaFoldDB" id="A0A2M4C9F3"/>
<dbReference type="EMBL" id="GGFJ01012831">
    <property type="protein sequence ID" value="MBW61972.1"/>
    <property type="molecule type" value="Transcribed_RNA"/>
</dbReference>
<proteinExistence type="predicted"/>
<evidence type="ECO:0000313" key="1">
    <source>
        <dbReference type="EMBL" id="MBW61972.1"/>
    </source>
</evidence>
<accession>A0A2M4C9F3</accession>